<name>A0A081RKM7_9ARCH</name>
<evidence type="ECO:0000313" key="2">
    <source>
        <dbReference type="Proteomes" id="UP000028059"/>
    </source>
</evidence>
<evidence type="ECO:0000313" key="1">
    <source>
        <dbReference type="EMBL" id="KEQ55750.1"/>
    </source>
</evidence>
<sequence>MTLEFPKLTLEGILELAENPCPTCELSKMSSYEYNVLNERIDKMIKHNPVDGKLFTKLMRLKSFLMLEV</sequence>
<dbReference type="AlphaFoldDB" id="A0A081RKM7"/>
<gene>
    <name evidence="1" type="ORF">AAA799N04_01867</name>
</gene>
<keyword evidence="2" id="KW-1185">Reference proteome</keyword>
<dbReference type="Proteomes" id="UP000028059">
    <property type="component" value="Unassembled WGS sequence"/>
</dbReference>
<dbReference type="EMBL" id="JOKN01000081">
    <property type="protein sequence ID" value="KEQ55750.1"/>
    <property type="molecule type" value="Genomic_DNA"/>
</dbReference>
<proteinExistence type="predicted"/>
<reference evidence="1 2" key="1">
    <citation type="submission" date="2014-06" db="EMBL/GenBank/DDBJ databases">
        <authorList>
            <person name="Ngugi D.K."/>
            <person name="Blom J."/>
            <person name="Alam I."/>
            <person name="Rashid M."/>
            <person name="Ba Alawi W."/>
            <person name="Zhang G."/>
            <person name="Hikmawan T."/>
            <person name="Guan Y."/>
            <person name="Antunes A."/>
            <person name="Siam R."/>
            <person name="ElDorry H."/>
            <person name="Bajic V."/>
            <person name="Stingl U."/>
        </authorList>
    </citation>
    <scope>NUCLEOTIDE SEQUENCE [LARGE SCALE GENOMIC DNA]</scope>
    <source>
        <strain evidence="1">SCGC AAA799-N04</strain>
    </source>
</reference>
<protein>
    <submittedName>
        <fullName evidence="1">Uncharacterized protein</fullName>
    </submittedName>
</protein>
<organism evidence="1 2">
    <name type="scientific">Marine Group I thaumarchaeote SCGC AAA799-N04</name>
    <dbReference type="NCBI Taxonomy" id="1502293"/>
    <lineage>
        <taxon>Archaea</taxon>
        <taxon>Nitrososphaerota</taxon>
        <taxon>Marine Group I</taxon>
    </lineage>
</organism>
<comment type="caution">
    <text evidence="1">The sequence shown here is derived from an EMBL/GenBank/DDBJ whole genome shotgun (WGS) entry which is preliminary data.</text>
</comment>
<accession>A0A081RKM7</accession>